<dbReference type="KEGG" id="hdt:HYPDE_38723"/>
<dbReference type="InterPro" id="IPR001689">
    <property type="entry name" value="Flag_FliM"/>
</dbReference>
<dbReference type="OrthoDB" id="9806941at2"/>
<keyword evidence="9" id="KW-0472">Membrane</keyword>
<dbReference type="GO" id="GO:0050918">
    <property type="term" value="P:positive chemotaxis"/>
    <property type="evidence" value="ECO:0007669"/>
    <property type="project" value="TreeGrafter"/>
</dbReference>
<evidence type="ECO:0000313" key="13">
    <source>
        <dbReference type="EMBL" id="AGK59414.1"/>
    </source>
</evidence>
<keyword evidence="13" id="KW-0282">Flagellum</keyword>
<organism evidence="13 14">
    <name type="scientific">Hyphomicrobium denitrificans 1NES1</name>
    <dbReference type="NCBI Taxonomy" id="670307"/>
    <lineage>
        <taxon>Bacteria</taxon>
        <taxon>Pseudomonadati</taxon>
        <taxon>Pseudomonadota</taxon>
        <taxon>Alphaproteobacteria</taxon>
        <taxon>Hyphomicrobiales</taxon>
        <taxon>Hyphomicrobiaceae</taxon>
        <taxon>Hyphomicrobium</taxon>
    </lineage>
</organism>
<keyword evidence="5" id="KW-1003">Cell membrane</keyword>
<dbReference type="eggNOG" id="COG1868">
    <property type="taxonomic scope" value="Bacteria"/>
</dbReference>
<dbReference type="RefSeq" id="WP_015599429.1">
    <property type="nucleotide sequence ID" value="NC_021172.1"/>
</dbReference>
<dbReference type="GO" id="GO:0003774">
    <property type="term" value="F:cytoskeletal motor activity"/>
    <property type="evidence" value="ECO:0007669"/>
    <property type="project" value="InterPro"/>
</dbReference>
<dbReference type="Gene3D" id="3.40.1550.10">
    <property type="entry name" value="CheC-like"/>
    <property type="match status" value="1"/>
</dbReference>
<dbReference type="SUPFAM" id="SSF101801">
    <property type="entry name" value="Surface presentation of antigens (SPOA)"/>
    <property type="match status" value="1"/>
</dbReference>
<keyword evidence="10" id="KW-0975">Bacterial flagellum</keyword>
<proteinExistence type="inferred from homology"/>
<evidence type="ECO:0000256" key="10">
    <source>
        <dbReference type="ARBA" id="ARBA00023143"/>
    </source>
</evidence>
<reference evidence="13 14" key="1">
    <citation type="journal article" date="2013" name="Genome Announc.">
        <title>Genome sequences for three denitrifying bacterial strains isolated from a uranium- and nitrate-contaminated subsurface environment.</title>
        <authorList>
            <person name="Venkatramanan R."/>
            <person name="Prakash O."/>
            <person name="Woyke T."/>
            <person name="Chain P."/>
            <person name="Goodwin L.A."/>
            <person name="Watson D."/>
            <person name="Brooks S."/>
            <person name="Kostka J.E."/>
            <person name="Green S.J."/>
        </authorList>
    </citation>
    <scope>NUCLEOTIDE SEQUENCE [LARGE SCALE GENOMIC DNA]</scope>
    <source>
        <strain evidence="13 14">1NES1</strain>
    </source>
</reference>
<keyword evidence="7" id="KW-0997">Cell inner membrane</keyword>
<dbReference type="AlphaFoldDB" id="N0B718"/>
<dbReference type="Pfam" id="PF01052">
    <property type="entry name" value="FliMN_C"/>
    <property type="match status" value="1"/>
</dbReference>
<evidence type="ECO:0000313" key="14">
    <source>
        <dbReference type="Proteomes" id="UP000005952"/>
    </source>
</evidence>
<dbReference type="PANTHER" id="PTHR30034:SF3">
    <property type="entry name" value="FLAGELLAR MOTOR SWITCH PROTEIN FLIM"/>
    <property type="match status" value="1"/>
</dbReference>
<keyword evidence="8" id="KW-0283">Flagellar rotation</keyword>
<comment type="similarity">
    <text evidence="3">Belongs to the FliM family.</text>
</comment>
<keyword evidence="6" id="KW-0145">Chemotaxis</keyword>
<evidence type="ECO:0000256" key="11">
    <source>
        <dbReference type="ARBA" id="ARBA00025044"/>
    </source>
</evidence>
<keyword evidence="13" id="KW-0969">Cilium</keyword>
<evidence type="ECO:0000256" key="6">
    <source>
        <dbReference type="ARBA" id="ARBA00022500"/>
    </source>
</evidence>
<accession>N0B718</accession>
<protein>
    <recommendedName>
        <fullName evidence="4">Flagellar motor switch protein FliM</fullName>
    </recommendedName>
</protein>
<dbReference type="STRING" id="670307.HYPDE_38723"/>
<dbReference type="Pfam" id="PF02154">
    <property type="entry name" value="FliM"/>
    <property type="match status" value="1"/>
</dbReference>
<keyword evidence="14" id="KW-1185">Reference proteome</keyword>
<dbReference type="EMBL" id="CP005587">
    <property type="protein sequence ID" value="AGK59414.1"/>
    <property type="molecule type" value="Genomic_DNA"/>
</dbReference>
<sequence length="322" mass="35333">MTVDASAKLLAAHKSLERALSAGQNRPDRLPGLQVIFGQLPRVMVEELGNVSSLPVKVRLLDLSASTLGETCNLPPNTYAGVVRAERWRNWLYFISDPKLTALFVESALGCEGIPPDGLAKRRLTKTDANILRVMFRRVARSLTHAFSLLVDVQLDVGNVVDKIEIEPQLSTASPVITARLSVEYFGQSGILTIVIPQVAIEPVRDLLATSPTGEAITGAPSSSRLHNDSTWSKKLSEEIARAFIDLNGVLEERPIALGEVQRFAVGSVVELTSTSLARVRLDADEIPLFWCELGKRDSALTLRIEDDFDQNKETVDEFYGL</sequence>
<dbReference type="InterPro" id="IPR036429">
    <property type="entry name" value="SpoA-like_sf"/>
</dbReference>
<evidence type="ECO:0000256" key="9">
    <source>
        <dbReference type="ARBA" id="ARBA00023136"/>
    </source>
</evidence>
<dbReference type="GO" id="GO:0005886">
    <property type="term" value="C:plasma membrane"/>
    <property type="evidence" value="ECO:0007669"/>
    <property type="project" value="UniProtKB-SubCell"/>
</dbReference>
<gene>
    <name evidence="13" type="ORF">HYPDE_38723</name>
</gene>
<dbReference type="GO" id="GO:0071978">
    <property type="term" value="P:bacterial-type flagellum-dependent swarming motility"/>
    <property type="evidence" value="ECO:0007669"/>
    <property type="project" value="TreeGrafter"/>
</dbReference>
<evidence type="ECO:0000256" key="8">
    <source>
        <dbReference type="ARBA" id="ARBA00022779"/>
    </source>
</evidence>
<comment type="function">
    <text evidence="11">FliM is one of three proteins (FliG, FliN, FliM) that forms the rotor-mounted switch complex (C ring), located at the base of the basal body. This complex interacts with the CheY and CheZ chemotaxis proteins, in addition to contacting components of the motor that determine the direction of flagellar rotation.</text>
</comment>
<dbReference type="HOGENOM" id="CLU_052646_2_0_5"/>
<evidence type="ECO:0000256" key="2">
    <source>
        <dbReference type="ARBA" id="ARBA00004417"/>
    </source>
</evidence>
<evidence type="ECO:0000256" key="5">
    <source>
        <dbReference type="ARBA" id="ARBA00022475"/>
    </source>
</evidence>
<comment type="subcellular location">
    <subcellularLocation>
        <location evidence="1">Bacterial flagellum basal body</location>
    </subcellularLocation>
    <subcellularLocation>
        <location evidence="2">Cell inner membrane</location>
        <topology evidence="2">Peripheral membrane protein</topology>
    </subcellularLocation>
</comment>
<dbReference type="InterPro" id="IPR001543">
    <property type="entry name" value="FliN-like_C"/>
</dbReference>
<keyword evidence="13" id="KW-0966">Cell projection</keyword>
<evidence type="ECO:0000256" key="1">
    <source>
        <dbReference type="ARBA" id="ARBA00004117"/>
    </source>
</evidence>
<name>N0B718_9HYPH</name>
<evidence type="ECO:0000256" key="7">
    <source>
        <dbReference type="ARBA" id="ARBA00022519"/>
    </source>
</evidence>
<dbReference type="Proteomes" id="UP000005952">
    <property type="component" value="Chromosome"/>
</dbReference>
<feature type="domain" description="Flagellar motor switch protein FliN-like C-terminal" evidence="12">
    <location>
        <begin position="239"/>
        <end position="307"/>
    </location>
</feature>
<dbReference type="GO" id="GO:0009425">
    <property type="term" value="C:bacterial-type flagellum basal body"/>
    <property type="evidence" value="ECO:0007669"/>
    <property type="project" value="UniProtKB-SubCell"/>
</dbReference>
<dbReference type="PANTHER" id="PTHR30034">
    <property type="entry name" value="FLAGELLAR MOTOR SWITCH PROTEIN FLIM"/>
    <property type="match status" value="1"/>
</dbReference>
<evidence type="ECO:0000256" key="3">
    <source>
        <dbReference type="ARBA" id="ARBA00011049"/>
    </source>
</evidence>
<evidence type="ECO:0000259" key="12">
    <source>
        <dbReference type="Pfam" id="PF01052"/>
    </source>
</evidence>
<dbReference type="InterPro" id="IPR028976">
    <property type="entry name" value="CheC-like_sf"/>
</dbReference>
<evidence type="ECO:0000256" key="4">
    <source>
        <dbReference type="ARBA" id="ARBA00021898"/>
    </source>
</evidence>